<dbReference type="PANTHER" id="PTHR31223">
    <property type="entry name" value="LOG FAMILY PROTEIN YJL055W"/>
    <property type="match status" value="1"/>
</dbReference>
<dbReference type="InterPro" id="IPR031100">
    <property type="entry name" value="LOG_fam"/>
</dbReference>
<evidence type="ECO:0000256" key="1">
    <source>
        <dbReference type="ARBA" id="ARBA00006763"/>
    </source>
</evidence>
<dbReference type="EMBL" id="AP012029">
    <property type="protein sequence ID" value="BAJ63787.1"/>
    <property type="molecule type" value="Genomic_DNA"/>
</dbReference>
<comment type="similarity">
    <text evidence="1 2">Belongs to the LOG family.</text>
</comment>
<dbReference type="InterPro" id="IPR005269">
    <property type="entry name" value="LOG"/>
</dbReference>
<dbReference type="AlphaFoldDB" id="E8N5S3"/>
<proteinExistence type="inferred from homology"/>
<dbReference type="RefSeq" id="WP_013560165.1">
    <property type="nucleotide sequence ID" value="NC_014960.1"/>
</dbReference>
<dbReference type="GO" id="GO:0016799">
    <property type="term" value="F:hydrolase activity, hydrolyzing N-glycosyl compounds"/>
    <property type="evidence" value="ECO:0007669"/>
    <property type="project" value="TreeGrafter"/>
</dbReference>
<dbReference type="PANTHER" id="PTHR31223:SF70">
    <property type="entry name" value="LOG FAMILY PROTEIN YJL055W"/>
    <property type="match status" value="1"/>
</dbReference>
<dbReference type="SUPFAM" id="SSF102405">
    <property type="entry name" value="MCP/YpsA-like"/>
    <property type="match status" value="1"/>
</dbReference>
<accession>E8N5S3</accession>
<keyword evidence="2" id="KW-0378">Hydrolase</keyword>
<keyword evidence="4" id="KW-1185">Reference proteome</keyword>
<dbReference type="STRING" id="926569.ANT_17610"/>
<gene>
    <name evidence="3" type="ordered locus">ANT_17610</name>
</gene>
<dbReference type="KEGG" id="atm:ANT_17610"/>
<keyword evidence="2" id="KW-0203">Cytokinin biosynthesis</keyword>
<dbReference type="InParanoid" id="E8N5S3"/>
<evidence type="ECO:0000313" key="3">
    <source>
        <dbReference type="EMBL" id="BAJ63787.1"/>
    </source>
</evidence>
<dbReference type="HOGENOM" id="CLU_058336_4_2_0"/>
<dbReference type="FunCoup" id="E8N5S3">
    <property type="interactions" value="144"/>
</dbReference>
<sequence>MLKNSIQFLCIYSGSADHIKPAYLEAAYQTGQILAQSGITLVYGGGKTGLMGAVAEGALKAGGKVIGVVPEHLNKPSLIHDGLSQLIITPDMHTRKAEMSRLANAFISLPGGFGTMEEFFETLTWAQIGLHQKPIGLLNTSGYYSPLLRWISHALQEGFIYPEHMDLFVEDEDPQKLILKLTQFKIPHNLNRWVER</sequence>
<evidence type="ECO:0000256" key="2">
    <source>
        <dbReference type="RuleBase" id="RU363015"/>
    </source>
</evidence>
<dbReference type="Pfam" id="PF03641">
    <property type="entry name" value="Lysine_decarbox"/>
    <property type="match status" value="1"/>
</dbReference>
<reference evidence="3 4" key="1">
    <citation type="submission" date="2010-12" db="EMBL/GenBank/DDBJ databases">
        <title>Whole genome sequence of Anaerolinea thermophila UNI-1.</title>
        <authorList>
            <person name="Narita-Yamada S."/>
            <person name="Kishi E."/>
            <person name="Watanabe Y."/>
            <person name="Takasaki K."/>
            <person name="Ankai A."/>
            <person name="Oguchi A."/>
            <person name="Fukui S."/>
            <person name="Takahashi M."/>
            <person name="Yashiro I."/>
            <person name="Hosoyama A."/>
            <person name="Sekiguchi Y."/>
            <person name="Hanada S."/>
            <person name="Fujita N."/>
        </authorList>
    </citation>
    <scope>NUCLEOTIDE SEQUENCE [LARGE SCALE GENOMIC DNA]</scope>
    <source>
        <strain evidence="4">DSM 14523 / JCM 11388 / NBRC 100420 / UNI-1</strain>
    </source>
</reference>
<dbReference type="NCBIfam" id="TIGR00730">
    <property type="entry name" value="Rossman fold protein, TIGR00730 family"/>
    <property type="match status" value="1"/>
</dbReference>
<name>E8N5S3_ANATU</name>
<evidence type="ECO:0000313" key="4">
    <source>
        <dbReference type="Proteomes" id="UP000008922"/>
    </source>
</evidence>
<dbReference type="eggNOG" id="COG1611">
    <property type="taxonomic scope" value="Bacteria"/>
</dbReference>
<dbReference type="EC" id="3.2.2.n1" evidence="2"/>
<dbReference type="Proteomes" id="UP000008922">
    <property type="component" value="Chromosome"/>
</dbReference>
<dbReference type="GO" id="GO:0005829">
    <property type="term" value="C:cytosol"/>
    <property type="evidence" value="ECO:0007669"/>
    <property type="project" value="TreeGrafter"/>
</dbReference>
<organism evidence="3 4">
    <name type="scientific">Anaerolinea thermophila (strain DSM 14523 / JCM 11388 / NBRC 100420 / UNI-1)</name>
    <dbReference type="NCBI Taxonomy" id="926569"/>
    <lineage>
        <taxon>Bacteria</taxon>
        <taxon>Bacillati</taxon>
        <taxon>Chloroflexota</taxon>
        <taxon>Anaerolineae</taxon>
        <taxon>Anaerolineales</taxon>
        <taxon>Anaerolineaceae</taxon>
        <taxon>Anaerolinea</taxon>
    </lineage>
</organism>
<dbReference type="GO" id="GO:0009691">
    <property type="term" value="P:cytokinin biosynthetic process"/>
    <property type="evidence" value="ECO:0007669"/>
    <property type="project" value="UniProtKB-UniRule"/>
</dbReference>
<dbReference type="Gene3D" id="3.40.50.450">
    <property type="match status" value="1"/>
</dbReference>
<protein>
    <recommendedName>
        <fullName evidence="2">Cytokinin riboside 5'-monophosphate phosphoribohydrolase</fullName>
        <ecNumber evidence="2">3.2.2.n1</ecNumber>
    </recommendedName>
</protein>